<dbReference type="Pfam" id="PF17921">
    <property type="entry name" value="Integrase_H2C2"/>
    <property type="match status" value="1"/>
</dbReference>
<dbReference type="GO" id="GO:0003676">
    <property type="term" value="F:nucleic acid binding"/>
    <property type="evidence" value="ECO:0007669"/>
    <property type="project" value="InterPro"/>
</dbReference>
<dbReference type="PANTHER" id="PTHR37984">
    <property type="entry name" value="PROTEIN CBG26694"/>
    <property type="match status" value="1"/>
</dbReference>
<dbReference type="PANTHER" id="PTHR37984:SF9">
    <property type="entry name" value="INTEGRASE CATALYTIC DOMAIN-CONTAINING PROTEIN"/>
    <property type="match status" value="1"/>
</dbReference>
<organism evidence="3 4">
    <name type="scientific">Elysia marginata</name>
    <dbReference type="NCBI Taxonomy" id="1093978"/>
    <lineage>
        <taxon>Eukaryota</taxon>
        <taxon>Metazoa</taxon>
        <taxon>Spiralia</taxon>
        <taxon>Lophotrochozoa</taxon>
        <taxon>Mollusca</taxon>
        <taxon>Gastropoda</taxon>
        <taxon>Heterobranchia</taxon>
        <taxon>Euthyneura</taxon>
        <taxon>Panpulmonata</taxon>
        <taxon>Sacoglossa</taxon>
        <taxon>Placobranchoidea</taxon>
        <taxon>Plakobranchidae</taxon>
        <taxon>Elysia</taxon>
    </lineage>
</organism>
<dbReference type="InterPro" id="IPR036397">
    <property type="entry name" value="RNaseH_sf"/>
</dbReference>
<feature type="domain" description="Reverse transcriptase" evidence="1">
    <location>
        <begin position="4"/>
        <end position="181"/>
    </location>
</feature>
<dbReference type="InterPro" id="IPR000477">
    <property type="entry name" value="RT_dom"/>
</dbReference>
<sequence length="680" mass="77715">MKELDIIEEVTEPTDWVSPMVPVPKANGEVRICVDLRKLNQAIQREKYMIPTFDDIIHELRGSTIFSKLDAQSGFWQIPLDPETSKLTTFITPYGPFFMKRLPFGIRSAPEIFMRVISDILEGINGVICYFDDILCHSKTKEDHEKLLTLVHRRLEEAGLQLSKEKCVYRKSEITFLGHVIDSEGCRPDPRKVEAIKEMSEPKDTAELRRYLGMFHVDVITSSWPVSNGKLTKIRKKTQEDVILKAAFDYTMVGWPAYKEDVKLAARELYGLRNELSVVDGLLLRGDCVIIPYKMRKEILDRIHDGHPGITKSRERAKQAVRWPEISKDIQRMVAVCRHCLEIRPTQPSEPLIPTELPDRPFQKVAIDICELNKETYLVSVDYYSRYIDINKLHNITANTVINKMKMNFSQHGIPEIVISDNGAQFTSQEFKTFSQEWNFNHITSSPHYPQANGALERAVQTAKTILRQKDQHLALLTYRATPIPSVGKSPAELAFGRRLRTRLPVVPTVLKPCGVDHEDLQSRHTAAKVSQKRHFDKHTHPLPSLHKGDPVLIKIDMEKVMSLGDKKKAVVVPVFKMSGSHVFTLRWVSAKSCCYVLQSITTGTTHESYRDACLALGQLEDDNIHRQTLQEACISQSPQQLRNLFAILLTQICPSNPTELWEEFCHEMSGDYAHQTKQV</sequence>
<dbReference type="Gene3D" id="1.10.340.70">
    <property type="match status" value="1"/>
</dbReference>
<dbReference type="Proteomes" id="UP000762676">
    <property type="component" value="Unassembled WGS sequence"/>
</dbReference>
<dbReference type="SUPFAM" id="SSF53098">
    <property type="entry name" value="Ribonuclease H-like"/>
    <property type="match status" value="1"/>
</dbReference>
<evidence type="ECO:0000313" key="3">
    <source>
        <dbReference type="EMBL" id="GFS26222.1"/>
    </source>
</evidence>
<dbReference type="AlphaFoldDB" id="A0AAV4JTV6"/>
<dbReference type="Pfam" id="PF00665">
    <property type="entry name" value="rve"/>
    <property type="match status" value="1"/>
</dbReference>
<gene>
    <name evidence="3" type="ORF">ElyMa_001710800</name>
</gene>
<dbReference type="InterPro" id="IPR050951">
    <property type="entry name" value="Retrovirus_Pol_polyprotein"/>
</dbReference>
<dbReference type="InterPro" id="IPR043502">
    <property type="entry name" value="DNA/RNA_pol_sf"/>
</dbReference>
<dbReference type="InterPro" id="IPR012337">
    <property type="entry name" value="RNaseH-like_sf"/>
</dbReference>
<dbReference type="CDD" id="cd01647">
    <property type="entry name" value="RT_LTR"/>
    <property type="match status" value="1"/>
</dbReference>
<dbReference type="FunFam" id="1.10.340.70:FF:000003">
    <property type="entry name" value="Protein CBG25708"/>
    <property type="match status" value="1"/>
</dbReference>
<dbReference type="PROSITE" id="PS50878">
    <property type="entry name" value="RT_POL"/>
    <property type="match status" value="1"/>
</dbReference>
<dbReference type="SUPFAM" id="SSF56672">
    <property type="entry name" value="DNA/RNA polymerases"/>
    <property type="match status" value="1"/>
</dbReference>
<dbReference type="PROSITE" id="PS50994">
    <property type="entry name" value="INTEGRASE"/>
    <property type="match status" value="1"/>
</dbReference>
<proteinExistence type="predicted"/>
<dbReference type="Gene3D" id="3.10.10.10">
    <property type="entry name" value="HIV Type 1 Reverse Transcriptase, subunit A, domain 1"/>
    <property type="match status" value="1"/>
</dbReference>
<dbReference type="Pfam" id="PF00078">
    <property type="entry name" value="RVT_1"/>
    <property type="match status" value="1"/>
</dbReference>
<name>A0AAV4JTV6_9GAST</name>
<evidence type="ECO:0000259" key="2">
    <source>
        <dbReference type="PROSITE" id="PS50994"/>
    </source>
</evidence>
<evidence type="ECO:0000313" key="4">
    <source>
        <dbReference type="Proteomes" id="UP000762676"/>
    </source>
</evidence>
<protein>
    <submittedName>
        <fullName evidence="3">Pol polyprotein</fullName>
    </submittedName>
</protein>
<dbReference type="GO" id="GO:0015074">
    <property type="term" value="P:DNA integration"/>
    <property type="evidence" value="ECO:0007669"/>
    <property type="project" value="InterPro"/>
</dbReference>
<dbReference type="EMBL" id="BMAT01003465">
    <property type="protein sequence ID" value="GFS26222.1"/>
    <property type="molecule type" value="Genomic_DNA"/>
</dbReference>
<dbReference type="InterPro" id="IPR041588">
    <property type="entry name" value="Integrase_H2C2"/>
</dbReference>
<dbReference type="Gene3D" id="3.30.70.270">
    <property type="match status" value="1"/>
</dbReference>
<dbReference type="InterPro" id="IPR043128">
    <property type="entry name" value="Rev_trsase/Diguanyl_cyclase"/>
</dbReference>
<comment type="caution">
    <text evidence="3">The sequence shown here is derived from an EMBL/GenBank/DDBJ whole genome shotgun (WGS) entry which is preliminary data.</text>
</comment>
<feature type="domain" description="Integrase catalytic" evidence="2">
    <location>
        <begin position="357"/>
        <end position="468"/>
    </location>
</feature>
<accession>A0AAV4JTV6</accession>
<reference evidence="3 4" key="1">
    <citation type="journal article" date="2021" name="Elife">
        <title>Chloroplast acquisition without the gene transfer in kleptoplastic sea slugs, Plakobranchus ocellatus.</title>
        <authorList>
            <person name="Maeda T."/>
            <person name="Takahashi S."/>
            <person name="Yoshida T."/>
            <person name="Shimamura S."/>
            <person name="Takaki Y."/>
            <person name="Nagai Y."/>
            <person name="Toyoda A."/>
            <person name="Suzuki Y."/>
            <person name="Arimoto A."/>
            <person name="Ishii H."/>
            <person name="Satoh N."/>
            <person name="Nishiyama T."/>
            <person name="Hasebe M."/>
            <person name="Maruyama T."/>
            <person name="Minagawa J."/>
            <person name="Obokata J."/>
            <person name="Shigenobu S."/>
        </authorList>
    </citation>
    <scope>NUCLEOTIDE SEQUENCE [LARGE SCALE GENOMIC DNA]</scope>
</reference>
<dbReference type="Gene3D" id="3.30.420.10">
    <property type="entry name" value="Ribonuclease H-like superfamily/Ribonuclease H"/>
    <property type="match status" value="1"/>
</dbReference>
<keyword evidence="4" id="KW-1185">Reference proteome</keyword>
<dbReference type="FunFam" id="3.30.420.10:FF:000063">
    <property type="entry name" value="Retrovirus-related Pol polyprotein from transposon 297-like Protein"/>
    <property type="match status" value="1"/>
</dbReference>
<evidence type="ECO:0000259" key="1">
    <source>
        <dbReference type="PROSITE" id="PS50878"/>
    </source>
</evidence>
<dbReference type="InterPro" id="IPR001584">
    <property type="entry name" value="Integrase_cat-core"/>
</dbReference>